<feature type="transmembrane region" description="Helical" evidence="1">
    <location>
        <begin position="6"/>
        <end position="29"/>
    </location>
</feature>
<keyword evidence="1" id="KW-0472">Membrane</keyword>
<name>A0ABQ2L603_9PROT</name>
<evidence type="ECO:0000313" key="2">
    <source>
        <dbReference type="EMBL" id="GGO04588.1"/>
    </source>
</evidence>
<keyword evidence="1" id="KW-1133">Transmembrane helix</keyword>
<dbReference type="Pfam" id="PF03334">
    <property type="entry name" value="PhaG_MnhG_YufB"/>
    <property type="match status" value="1"/>
</dbReference>
<evidence type="ECO:0000313" key="3">
    <source>
        <dbReference type="Proteomes" id="UP000602381"/>
    </source>
</evidence>
<keyword evidence="1" id="KW-0812">Transmembrane</keyword>
<dbReference type="EMBL" id="BMOV01000001">
    <property type="protein sequence ID" value="GGO04588.1"/>
    <property type="molecule type" value="Genomic_DNA"/>
</dbReference>
<accession>A0ABQ2L603</accession>
<dbReference type="InterPro" id="IPR005133">
    <property type="entry name" value="PhaG_MnhG_YufB"/>
</dbReference>
<sequence length="106" mass="10924">MMEQVIDIISWICLLGGALVVLIGGIGLVRFPDLFTRIHAASLADSGGAILVIVGCMLQAGLTLAGVKLAAILLFLLFTSPTAGYALAHSAITAKDDGLDVDIESD</sequence>
<proteinExistence type="predicted"/>
<dbReference type="NCBIfam" id="TIGR01300">
    <property type="entry name" value="CPA3_mnhG_phaG"/>
    <property type="match status" value="1"/>
</dbReference>
<dbReference type="PANTHER" id="PTHR34703">
    <property type="entry name" value="ANTIPORTER SUBUNIT MNHG2-RELATED"/>
    <property type="match status" value="1"/>
</dbReference>
<gene>
    <name evidence="2" type="ORF">GCM10007972_01110</name>
</gene>
<comment type="caution">
    <text evidence="2">The sequence shown here is derived from an EMBL/GenBank/DDBJ whole genome shotgun (WGS) entry which is preliminary data.</text>
</comment>
<dbReference type="RefSeq" id="WP_150004617.1">
    <property type="nucleotide sequence ID" value="NZ_BMOV01000001.1"/>
</dbReference>
<dbReference type="Proteomes" id="UP000602381">
    <property type="component" value="Unassembled WGS sequence"/>
</dbReference>
<dbReference type="PANTHER" id="PTHR34703:SF1">
    <property type="entry name" value="ANTIPORTER SUBUNIT MNHG2-RELATED"/>
    <property type="match status" value="1"/>
</dbReference>
<keyword evidence="3" id="KW-1185">Reference proteome</keyword>
<reference evidence="3" key="1">
    <citation type="journal article" date="2019" name="Int. J. Syst. Evol. Microbiol.">
        <title>The Global Catalogue of Microorganisms (GCM) 10K type strain sequencing project: providing services to taxonomists for standard genome sequencing and annotation.</title>
        <authorList>
            <consortium name="The Broad Institute Genomics Platform"/>
            <consortium name="The Broad Institute Genome Sequencing Center for Infectious Disease"/>
            <person name="Wu L."/>
            <person name="Ma J."/>
        </authorList>
    </citation>
    <scope>NUCLEOTIDE SEQUENCE [LARGE SCALE GENOMIC DNA]</scope>
    <source>
        <strain evidence="3">JCM 17843</strain>
    </source>
</reference>
<evidence type="ECO:0000256" key="1">
    <source>
        <dbReference type="SAM" id="Phobius"/>
    </source>
</evidence>
<organism evidence="2 3">
    <name type="scientific">Iodidimonas muriae</name>
    <dbReference type="NCBI Taxonomy" id="261467"/>
    <lineage>
        <taxon>Bacteria</taxon>
        <taxon>Pseudomonadati</taxon>
        <taxon>Pseudomonadota</taxon>
        <taxon>Alphaproteobacteria</taxon>
        <taxon>Iodidimonadales</taxon>
        <taxon>Iodidimonadaceae</taxon>
        <taxon>Iodidimonas</taxon>
    </lineage>
</organism>
<protein>
    <submittedName>
        <fullName evidence="2">Sodium:proton antiporter</fullName>
    </submittedName>
</protein>
<feature type="transmembrane region" description="Helical" evidence="1">
    <location>
        <begin position="50"/>
        <end position="78"/>
    </location>
</feature>